<proteinExistence type="predicted"/>
<dbReference type="SUPFAM" id="SSF53335">
    <property type="entry name" value="S-adenosyl-L-methionine-dependent methyltransferases"/>
    <property type="match status" value="1"/>
</dbReference>
<organism evidence="1 2">
    <name type="scientific">Profundibacter amoris</name>
    <dbReference type="NCBI Taxonomy" id="2171755"/>
    <lineage>
        <taxon>Bacteria</taxon>
        <taxon>Pseudomonadati</taxon>
        <taxon>Pseudomonadota</taxon>
        <taxon>Alphaproteobacteria</taxon>
        <taxon>Rhodobacterales</taxon>
        <taxon>Paracoccaceae</taxon>
        <taxon>Profundibacter</taxon>
    </lineage>
</organism>
<dbReference type="KEGG" id="pamo:BAR1_04055"/>
<dbReference type="Proteomes" id="UP000261704">
    <property type="component" value="Chromosome"/>
</dbReference>
<evidence type="ECO:0000313" key="1">
    <source>
        <dbReference type="EMBL" id="AXX97176.1"/>
    </source>
</evidence>
<keyword evidence="1" id="KW-0489">Methyltransferase</keyword>
<dbReference type="PANTHER" id="PTHR40036:SF1">
    <property type="entry name" value="MACROCIN O-METHYLTRANSFERASE"/>
    <property type="match status" value="1"/>
</dbReference>
<reference evidence="1 2" key="1">
    <citation type="submission" date="2018-09" db="EMBL/GenBank/DDBJ databases">
        <title>Profundibacter amoris BAR1 gen. nov., sp. nov., a new member of the Roseobacter clade isolated at Lokis Castle Vent Field on the Arctic Mid-Oceanic Ridge.</title>
        <authorList>
            <person name="Le Moine Bauer S."/>
            <person name="Sjoeberg A.G."/>
            <person name="L'Haridon S."/>
            <person name="Stokke R."/>
            <person name="Roalkvam I."/>
            <person name="Steen I.H."/>
            <person name="Dahle H."/>
        </authorList>
    </citation>
    <scope>NUCLEOTIDE SEQUENCE [LARGE SCALE GENOMIC DNA]</scope>
    <source>
        <strain evidence="1 2">BAR1</strain>
    </source>
</reference>
<keyword evidence="1" id="KW-0808">Transferase</keyword>
<dbReference type="GO" id="GO:0032259">
    <property type="term" value="P:methylation"/>
    <property type="evidence" value="ECO:0007669"/>
    <property type="project" value="UniProtKB-KW"/>
</dbReference>
<dbReference type="EMBL" id="CP032125">
    <property type="protein sequence ID" value="AXX97176.1"/>
    <property type="molecule type" value="Genomic_DNA"/>
</dbReference>
<protein>
    <submittedName>
        <fullName evidence="1">dTDP-6-deoxy-L-hexose 3-O-methyltransferase</fullName>
    </submittedName>
</protein>
<name>A0A347UE98_9RHOB</name>
<dbReference type="AlphaFoldDB" id="A0A347UE98"/>
<sequence length="231" mass="26470">MGMMEIDGLTSDRSWDWENGYFWFTHPSRINKFLAHYELYQMILNLPGDVVEMGVFKGASMVRWATFRQLLENSYSRRIIGFDTFDEFPTKGVELDVDLDFIEGFAARAGRALSKSQIEDVFRRKGFENIELLEGNVMDTLPQFVQRNPACRIALLHLDLNVKEPTEFALEALYDRVVPGGLIVIDDYTSVVGATEAIDDLVVDKGLEIEKLSFHSVPAFIRKPKPDFEEF</sequence>
<dbReference type="InterPro" id="IPR008884">
    <property type="entry name" value="TylF_MeTrfase"/>
</dbReference>
<dbReference type="OrthoDB" id="9811332at2"/>
<dbReference type="Gene3D" id="3.40.50.150">
    <property type="entry name" value="Vaccinia Virus protein VP39"/>
    <property type="match status" value="1"/>
</dbReference>
<dbReference type="Pfam" id="PF05711">
    <property type="entry name" value="TylF"/>
    <property type="match status" value="1"/>
</dbReference>
<dbReference type="PANTHER" id="PTHR40036">
    <property type="entry name" value="MACROCIN O-METHYLTRANSFERASE"/>
    <property type="match status" value="1"/>
</dbReference>
<accession>A0A347UE98</accession>
<dbReference type="RefSeq" id="WP_118941834.1">
    <property type="nucleotide sequence ID" value="NZ_CP032125.1"/>
</dbReference>
<dbReference type="InterPro" id="IPR029063">
    <property type="entry name" value="SAM-dependent_MTases_sf"/>
</dbReference>
<keyword evidence="2" id="KW-1185">Reference proteome</keyword>
<gene>
    <name evidence="1" type="ORF">BAR1_04055</name>
</gene>
<evidence type="ECO:0000313" key="2">
    <source>
        <dbReference type="Proteomes" id="UP000261704"/>
    </source>
</evidence>
<dbReference type="GO" id="GO:0008168">
    <property type="term" value="F:methyltransferase activity"/>
    <property type="evidence" value="ECO:0007669"/>
    <property type="project" value="UniProtKB-KW"/>
</dbReference>